<name>A0A9N9IN52_9GLOM</name>
<dbReference type="EMBL" id="CAJVPQ010015696">
    <property type="protein sequence ID" value="CAG8743445.1"/>
    <property type="molecule type" value="Genomic_DNA"/>
</dbReference>
<dbReference type="AlphaFoldDB" id="A0A9N9IN52"/>
<evidence type="ECO:0000313" key="1">
    <source>
        <dbReference type="EMBL" id="CAG8743445.1"/>
    </source>
</evidence>
<dbReference type="Proteomes" id="UP000789570">
    <property type="component" value="Unassembled WGS sequence"/>
</dbReference>
<gene>
    <name evidence="1" type="ORF">FCALED_LOCUS15790</name>
</gene>
<feature type="non-terminal residue" evidence="1">
    <location>
        <position position="1"/>
    </location>
</feature>
<evidence type="ECO:0000313" key="2">
    <source>
        <dbReference type="Proteomes" id="UP000789570"/>
    </source>
</evidence>
<organism evidence="1 2">
    <name type="scientific">Funneliformis caledonium</name>
    <dbReference type="NCBI Taxonomy" id="1117310"/>
    <lineage>
        <taxon>Eukaryota</taxon>
        <taxon>Fungi</taxon>
        <taxon>Fungi incertae sedis</taxon>
        <taxon>Mucoromycota</taxon>
        <taxon>Glomeromycotina</taxon>
        <taxon>Glomeromycetes</taxon>
        <taxon>Glomerales</taxon>
        <taxon>Glomeraceae</taxon>
        <taxon>Funneliformis</taxon>
    </lineage>
</organism>
<sequence length="45" mass="4941">DGEIKLELPKEKNHAGGIKNPYTASDTSFILPDTLENIYIPVANI</sequence>
<protein>
    <submittedName>
        <fullName evidence="1">13542_t:CDS:1</fullName>
    </submittedName>
</protein>
<keyword evidence="2" id="KW-1185">Reference proteome</keyword>
<dbReference type="OrthoDB" id="2435441at2759"/>
<accession>A0A9N9IN52</accession>
<proteinExistence type="predicted"/>
<reference evidence="1" key="1">
    <citation type="submission" date="2021-06" db="EMBL/GenBank/DDBJ databases">
        <authorList>
            <person name="Kallberg Y."/>
            <person name="Tangrot J."/>
            <person name="Rosling A."/>
        </authorList>
    </citation>
    <scope>NUCLEOTIDE SEQUENCE</scope>
    <source>
        <strain evidence="1">UK204</strain>
    </source>
</reference>
<comment type="caution">
    <text evidence="1">The sequence shown here is derived from an EMBL/GenBank/DDBJ whole genome shotgun (WGS) entry which is preliminary data.</text>
</comment>